<organism evidence="2 3">
    <name type="scientific">Stomatobaculum longum</name>
    <dbReference type="NCBI Taxonomy" id="796942"/>
    <lineage>
        <taxon>Bacteria</taxon>
        <taxon>Bacillati</taxon>
        <taxon>Bacillota</taxon>
        <taxon>Clostridia</taxon>
        <taxon>Lachnospirales</taxon>
        <taxon>Lachnospiraceae</taxon>
        <taxon>Stomatobaculum</taxon>
    </lineage>
</organism>
<protein>
    <recommendedName>
        <fullName evidence="4">Type II secretion system protein GspF domain-containing protein</fullName>
    </recommendedName>
</protein>
<keyword evidence="1" id="KW-0812">Transmembrane</keyword>
<dbReference type="PANTHER" id="PTHR35007:SF2">
    <property type="entry name" value="PILUS ASSEMBLE PROTEIN"/>
    <property type="match status" value="1"/>
</dbReference>
<comment type="caution">
    <text evidence="2">The sequence shown here is derived from an EMBL/GenBank/DDBJ whole genome shotgun (WGS) entry which is preliminary data.</text>
</comment>
<name>A0AA36Y3C8_9FIRM</name>
<evidence type="ECO:0000313" key="2">
    <source>
        <dbReference type="EMBL" id="EHO15710.1"/>
    </source>
</evidence>
<accession>A0AA36Y3C8</accession>
<sequence>MNIPPEQAVDDFAKRSGLDDIKTFARVLRIARKSGGDLAGILRRTSEVIGDRIQIKEEILTLTAARRFEQRVMNLVPLFMILYVDFSSPGFFRVMYETLLGRLVMTLCLATYLFALYLSQRISSISL</sequence>
<dbReference type="PANTHER" id="PTHR35007">
    <property type="entry name" value="INTEGRAL MEMBRANE PROTEIN-RELATED"/>
    <property type="match status" value="1"/>
</dbReference>
<evidence type="ECO:0000313" key="3">
    <source>
        <dbReference type="Proteomes" id="UP000018466"/>
    </source>
</evidence>
<reference evidence="2 3" key="1">
    <citation type="submission" date="2011-10" db="EMBL/GenBank/DDBJ databases">
        <title>The Genome Sequence of Lachnospiraceae bacterium ACC2.</title>
        <authorList>
            <consortium name="The Broad Institute Genome Sequencing Platform"/>
            <person name="Earl A."/>
            <person name="Ward D."/>
            <person name="Feldgarden M."/>
            <person name="Gevers D."/>
            <person name="Sizova M."/>
            <person name="Hazen A."/>
            <person name="Epstein S."/>
            <person name="Young S.K."/>
            <person name="Zeng Q."/>
            <person name="Gargeya S."/>
            <person name="Fitzgerald M."/>
            <person name="Haas B."/>
            <person name="Abouelleil A."/>
            <person name="Alvarado L."/>
            <person name="Arachchi H.M."/>
            <person name="Berlin A."/>
            <person name="Brown A."/>
            <person name="Chapman S.B."/>
            <person name="Chen Z."/>
            <person name="Dunbar C."/>
            <person name="Freedman E."/>
            <person name="Gearin G."/>
            <person name="Goldberg J."/>
            <person name="Griggs A."/>
            <person name="Gujja S."/>
            <person name="Heiman D."/>
            <person name="Howarth C."/>
            <person name="Larson L."/>
            <person name="Lui A."/>
            <person name="MacDonald P.J.P."/>
            <person name="Montmayeur A."/>
            <person name="Murphy C."/>
            <person name="Neiman D."/>
            <person name="Pearson M."/>
            <person name="Priest M."/>
            <person name="Roberts A."/>
            <person name="Saif S."/>
            <person name="Shea T."/>
            <person name="Shenoy N."/>
            <person name="Sisk P."/>
            <person name="Stolte C."/>
            <person name="Sykes S."/>
            <person name="Wortman J."/>
            <person name="Nusbaum C."/>
            <person name="Birren B."/>
        </authorList>
    </citation>
    <scope>NUCLEOTIDE SEQUENCE [LARGE SCALE GENOMIC DNA]</scope>
    <source>
        <strain evidence="2 3">ACC2</strain>
    </source>
</reference>
<proteinExistence type="predicted"/>
<dbReference type="AlphaFoldDB" id="A0AA36Y3C8"/>
<keyword evidence="3" id="KW-1185">Reference proteome</keyword>
<evidence type="ECO:0008006" key="4">
    <source>
        <dbReference type="Google" id="ProtNLM"/>
    </source>
</evidence>
<keyword evidence="1" id="KW-0472">Membrane</keyword>
<feature type="transmembrane region" description="Helical" evidence="1">
    <location>
        <begin position="98"/>
        <end position="118"/>
    </location>
</feature>
<gene>
    <name evidence="2" type="ORF">HMPREF9623_02031</name>
</gene>
<evidence type="ECO:0000256" key="1">
    <source>
        <dbReference type="SAM" id="Phobius"/>
    </source>
</evidence>
<feature type="transmembrane region" description="Helical" evidence="1">
    <location>
        <begin position="72"/>
        <end position="92"/>
    </location>
</feature>
<dbReference type="Proteomes" id="UP000018466">
    <property type="component" value="Unassembled WGS sequence"/>
</dbReference>
<dbReference type="EMBL" id="AGEL01000015">
    <property type="protein sequence ID" value="EHO15710.1"/>
    <property type="molecule type" value="Genomic_DNA"/>
</dbReference>
<keyword evidence="1" id="KW-1133">Transmembrane helix</keyword>